<name>A0A9J6C3U7_POLVA</name>
<evidence type="ECO:0000313" key="14">
    <source>
        <dbReference type="EMBL" id="KAG5676491.1"/>
    </source>
</evidence>
<protein>
    <submittedName>
        <fullName evidence="14">Uncharacterized protein</fullName>
    </submittedName>
</protein>
<dbReference type="PRINTS" id="PR01078">
    <property type="entry name" value="AMINACHANNEL"/>
</dbReference>
<dbReference type="GO" id="GO:0005886">
    <property type="term" value="C:plasma membrane"/>
    <property type="evidence" value="ECO:0007669"/>
    <property type="project" value="TreeGrafter"/>
</dbReference>
<dbReference type="Gene3D" id="1.10.287.770">
    <property type="entry name" value="YojJ-like"/>
    <property type="match status" value="1"/>
</dbReference>
<evidence type="ECO:0000256" key="8">
    <source>
        <dbReference type="ARBA" id="ARBA00023065"/>
    </source>
</evidence>
<keyword evidence="4 12" id="KW-0894">Sodium channel</keyword>
<proteinExistence type="inferred from homology"/>
<keyword evidence="11 12" id="KW-0407">Ion channel</keyword>
<sequence length="576" mass="66932">MKRSISKQLLNTYASESTIHGVRYIVGGDNQNRSIRIFWICAFFLSIIGLGYYAYGVYMKWSINPDIGLTIRMRPMREIPFPAITICSPLFARDSLANYSNYYAEFTSKSGKIIPFLKPEEQNYLAANIQACSPTSSSMVMKGCANRSDKNFPKLLRESSLDVSELFAACRFKKNYMKCEKILNRVLTNNGYCYTLNMQGYHTIFNNEISKHFESYRRKTISKSFDKEQKLYNETFNDEKDKEIWTLDKGYTTNDDDVFPIRAIKINQLSVYMKLTEKDATNLCLSQGKGYKIIFHLPNEIPTPFHDEYFIPFNFERMMTLTAKSIRPDPELKKYSPSARRCYFEGERKLKFFNSYTKAHCDYECMTNYTLKVCGCVKFSMPRDDKTQVCDLNKAKCYFNAMMSWPDKEEIEKDGITPCNCLPTCSDVKYSIKLDKEAELEANIRLAHVKNLDETNIYSRMAIRFNEHSIEEQENFVAYKLQNFIADFGGLLGLFMGCSLLSIVELIFHCIRACINKRGKNEMKLDQIEENIQTENRIHNQLNNKEFYHPHNNNDPCCNVVRNNDAVTVVTLNKLN</sequence>
<dbReference type="Gene3D" id="1.10.287.820">
    <property type="entry name" value="Acid-sensing ion channel domain"/>
    <property type="match status" value="1"/>
</dbReference>
<keyword evidence="6 13" id="KW-1133">Transmembrane helix</keyword>
<keyword evidence="10 12" id="KW-0739">Sodium transport</keyword>
<evidence type="ECO:0000256" key="2">
    <source>
        <dbReference type="ARBA" id="ARBA00007193"/>
    </source>
</evidence>
<evidence type="ECO:0000256" key="13">
    <source>
        <dbReference type="SAM" id="Phobius"/>
    </source>
</evidence>
<keyword evidence="7" id="KW-0915">Sodium</keyword>
<keyword evidence="9 13" id="KW-0472">Membrane</keyword>
<evidence type="ECO:0000256" key="9">
    <source>
        <dbReference type="ARBA" id="ARBA00023136"/>
    </source>
</evidence>
<dbReference type="Pfam" id="PF00858">
    <property type="entry name" value="ASC"/>
    <property type="match status" value="1"/>
</dbReference>
<comment type="caution">
    <text evidence="14">The sequence shown here is derived from an EMBL/GenBank/DDBJ whole genome shotgun (WGS) entry which is preliminary data.</text>
</comment>
<gene>
    <name evidence="14" type="ORF">PVAND_006322</name>
</gene>
<dbReference type="PANTHER" id="PTHR11690:SF288">
    <property type="entry name" value="AMILORIDE-SENSITIVE NA+ CHANNEL-RELATED"/>
    <property type="match status" value="1"/>
</dbReference>
<comment type="similarity">
    <text evidence="2 12">Belongs to the amiloride-sensitive sodium channel (TC 1.A.6) family.</text>
</comment>
<evidence type="ECO:0000256" key="5">
    <source>
        <dbReference type="ARBA" id="ARBA00022692"/>
    </source>
</evidence>
<evidence type="ECO:0000256" key="4">
    <source>
        <dbReference type="ARBA" id="ARBA00022461"/>
    </source>
</evidence>
<dbReference type="PANTHER" id="PTHR11690">
    <property type="entry name" value="AMILORIDE-SENSITIVE SODIUM CHANNEL-RELATED"/>
    <property type="match status" value="1"/>
</dbReference>
<evidence type="ECO:0000256" key="6">
    <source>
        <dbReference type="ARBA" id="ARBA00022989"/>
    </source>
</evidence>
<keyword evidence="15" id="KW-1185">Reference proteome</keyword>
<evidence type="ECO:0000313" key="15">
    <source>
        <dbReference type="Proteomes" id="UP001107558"/>
    </source>
</evidence>
<evidence type="ECO:0000256" key="11">
    <source>
        <dbReference type="ARBA" id="ARBA00023303"/>
    </source>
</evidence>
<dbReference type="GO" id="GO:0015280">
    <property type="term" value="F:ligand-gated sodium channel activity"/>
    <property type="evidence" value="ECO:0007669"/>
    <property type="project" value="TreeGrafter"/>
</dbReference>
<accession>A0A9J6C3U7</accession>
<feature type="transmembrane region" description="Helical" evidence="13">
    <location>
        <begin position="488"/>
        <end position="515"/>
    </location>
</feature>
<dbReference type="EMBL" id="JADBJN010000002">
    <property type="protein sequence ID" value="KAG5676491.1"/>
    <property type="molecule type" value="Genomic_DNA"/>
</dbReference>
<evidence type="ECO:0000256" key="3">
    <source>
        <dbReference type="ARBA" id="ARBA00022448"/>
    </source>
</evidence>
<dbReference type="Proteomes" id="UP001107558">
    <property type="component" value="Chromosome 2"/>
</dbReference>
<keyword evidence="3 12" id="KW-0813">Transport</keyword>
<evidence type="ECO:0000256" key="7">
    <source>
        <dbReference type="ARBA" id="ARBA00023053"/>
    </source>
</evidence>
<reference evidence="14" key="1">
    <citation type="submission" date="2021-03" db="EMBL/GenBank/DDBJ databases">
        <title>Chromosome level genome of the anhydrobiotic midge Polypedilum vanderplanki.</title>
        <authorList>
            <person name="Yoshida Y."/>
            <person name="Kikawada T."/>
            <person name="Gusev O."/>
        </authorList>
    </citation>
    <scope>NUCLEOTIDE SEQUENCE</scope>
    <source>
        <strain evidence="14">NIAS01</strain>
        <tissue evidence="14">Whole body or cell culture</tissue>
    </source>
</reference>
<comment type="subcellular location">
    <subcellularLocation>
        <location evidence="1">Membrane</location>
        <topology evidence="1">Multi-pass membrane protein</topology>
    </subcellularLocation>
</comment>
<evidence type="ECO:0000256" key="10">
    <source>
        <dbReference type="ARBA" id="ARBA00023201"/>
    </source>
</evidence>
<keyword evidence="8 12" id="KW-0406">Ion transport</keyword>
<organism evidence="14 15">
    <name type="scientific">Polypedilum vanderplanki</name>
    <name type="common">Sleeping chironomid midge</name>
    <dbReference type="NCBI Taxonomy" id="319348"/>
    <lineage>
        <taxon>Eukaryota</taxon>
        <taxon>Metazoa</taxon>
        <taxon>Ecdysozoa</taxon>
        <taxon>Arthropoda</taxon>
        <taxon>Hexapoda</taxon>
        <taxon>Insecta</taxon>
        <taxon>Pterygota</taxon>
        <taxon>Neoptera</taxon>
        <taxon>Endopterygota</taxon>
        <taxon>Diptera</taxon>
        <taxon>Nematocera</taxon>
        <taxon>Chironomoidea</taxon>
        <taxon>Chironomidae</taxon>
        <taxon>Chironominae</taxon>
        <taxon>Polypedilum</taxon>
        <taxon>Polypedilum</taxon>
    </lineage>
</organism>
<keyword evidence="5 12" id="KW-0812">Transmembrane</keyword>
<dbReference type="AlphaFoldDB" id="A0A9J6C3U7"/>
<evidence type="ECO:0000256" key="12">
    <source>
        <dbReference type="RuleBase" id="RU000679"/>
    </source>
</evidence>
<evidence type="ECO:0000256" key="1">
    <source>
        <dbReference type="ARBA" id="ARBA00004141"/>
    </source>
</evidence>
<dbReference type="OrthoDB" id="6436100at2759"/>
<dbReference type="InterPro" id="IPR001873">
    <property type="entry name" value="ENaC"/>
</dbReference>
<feature type="transmembrane region" description="Helical" evidence="13">
    <location>
        <begin position="37"/>
        <end position="55"/>
    </location>
</feature>